<comment type="caution">
    <text evidence="2">The sequence shown here is derived from an EMBL/GenBank/DDBJ whole genome shotgun (WGS) entry which is preliminary data.</text>
</comment>
<dbReference type="PROSITE" id="PS51257">
    <property type="entry name" value="PROKAR_LIPOPROTEIN"/>
    <property type="match status" value="1"/>
</dbReference>
<proteinExistence type="predicted"/>
<accession>A0A5C6BSV1</accession>
<dbReference type="AlphaFoldDB" id="A0A5C6BSV1"/>
<evidence type="ECO:0000256" key="1">
    <source>
        <dbReference type="SAM" id="SignalP"/>
    </source>
</evidence>
<protein>
    <recommendedName>
        <fullName evidence="4">Carboxypeptidase regulatory-like domain-containing protein</fullName>
    </recommendedName>
</protein>
<name>A0A5C6BSV1_9BACT</name>
<keyword evidence="3" id="KW-1185">Reference proteome</keyword>
<dbReference type="Proteomes" id="UP000316304">
    <property type="component" value="Unassembled WGS sequence"/>
</dbReference>
<organism evidence="2 3">
    <name type="scientific">Novipirellula galeiformis</name>
    <dbReference type="NCBI Taxonomy" id="2528004"/>
    <lineage>
        <taxon>Bacteria</taxon>
        <taxon>Pseudomonadati</taxon>
        <taxon>Planctomycetota</taxon>
        <taxon>Planctomycetia</taxon>
        <taxon>Pirellulales</taxon>
        <taxon>Pirellulaceae</taxon>
        <taxon>Novipirellula</taxon>
    </lineage>
</organism>
<reference evidence="2 3" key="1">
    <citation type="submission" date="2019-02" db="EMBL/GenBank/DDBJ databases">
        <title>Deep-cultivation of Planctomycetes and their phenomic and genomic characterization uncovers novel biology.</title>
        <authorList>
            <person name="Wiegand S."/>
            <person name="Jogler M."/>
            <person name="Boedeker C."/>
            <person name="Pinto D."/>
            <person name="Vollmers J."/>
            <person name="Rivas-Marin E."/>
            <person name="Kohn T."/>
            <person name="Peeters S.H."/>
            <person name="Heuer A."/>
            <person name="Rast P."/>
            <person name="Oberbeckmann S."/>
            <person name="Bunk B."/>
            <person name="Jeske O."/>
            <person name="Meyerdierks A."/>
            <person name="Storesund J.E."/>
            <person name="Kallscheuer N."/>
            <person name="Luecker S."/>
            <person name="Lage O.M."/>
            <person name="Pohl T."/>
            <person name="Merkel B.J."/>
            <person name="Hornburger P."/>
            <person name="Mueller R.-W."/>
            <person name="Bruemmer F."/>
            <person name="Labrenz M."/>
            <person name="Spormann A.M."/>
            <person name="Op Den Camp H."/>
            <person name="Overmann J."/>
            <person name="Amann R."/>
            <person name="Jetten M.S.M."/>
            <person name="Mascher T."/>
            <person name="Medema M.H."/>
            <person name="Devos D.P."/>
            <person name="Kaster A.-K."/>
            <person name="Ovreas L."/>
            <person name="Rohde M."/>
            <person name="Galperin M.Y."/>
            <person name="Jogler C."/>
        </authorList>
    </citation>
    <scope>NUCLEOTIDE SEQUENCE [LARGE SCALE GENOMIC DNA]</scope>
    <source>
        <strain evidence="2 3">Pla52o</strain>
    </source>
</reference>
<keyword evidence="1" id="KW-0732">Signal</keyword>
<evidence type="ECO:0000313" key="2">
    <source>
        <dbReference type="EMBL" id="TWU15035.1"/>
    </source>
</evidence>
<gene>
    <name evidence="2" type="ORF">Pla52o_55720</name>
</gene>
<feature type="chain" id="PRO_5022988591" description="Carboxypeptidase regulatory-like domain-containing protein" evidence="1">
    <location>
        <begin position="20"/>
        <end position="136"/>
    </location>
</feature>
<sequence precursor="true">MNKNVVCFAGLFLVLPLLVGCPGGSGLDLQPVSGTVTYDGAPLKDGRIQFRSLEGDQRSFSGPIENGRYSVETFTGPMQVEIRASRIVPGLFDESNPGEKTPIGEMYLPEKYNSLTELTADVPSGGETIDFDLTSS</sequence>
<dbReference type="EMBL" id="SJPT01000016">
    <property type="protein sequence ID" value="TWU15035.1"/>
    <property type="molecule type" value="Genomic_DNA"/>
</dbReference>
<feature type="signal peptide" evidence="1">
    <location>
        <begin position="1"/>
        <end position="19"/>
    </location>
</feature>
<dbReference type="RefSeq" id="WP_231612658.1">
    <property type="nucleotide sequence ID" value="NZ_SJPT01000016.1"/>
</dbReference>
<evidence type="ECO:0000313" key="3">
    <source>
        <dbReference type="Proteomes" id="UP000316304"/>
    </source>
</evidence>
<evidence type="ECO:0008006" key="4">
    <source>
        <dbReference type="Google" id="ProtNLM"/>
    </source>
</evidence>